<comment type="caution">
    <text evidence="4">The sequence shown here is derived from an EMBL/GenBank/DDBJ whole genome shotgun (WGS) entry which is preliminary data.</text>
</comment>
<feature type="transmembrane region" description="Helical" evidence="1">
    <location>
        <begin position="393"/>
        <end position="412"/>
    </location>
</feature>
<feature type="transmembrane region" description="Helical" evidence="1">
    <location>
        <begin position="324"/>
        <end position="342"/>
    </location>
</feature>
<dbReference type="EMBL" id="CPZF01000009">
    <property type="protein sequence ID" value="CNG09158.1"/>
    <property type="molecule type" value="Genomic_DNA"/>
</dbReference>
<dbReference type="AlphaFoldDB" id="A0A9P1PXI8"/>
<keyword evidence="1" id="KW-0472">Membrane</keyword>
<evidence type="ECO:0000313" key="4">
    <source>
        <dbReference type="EMBL" id="CNG09158.1"/>
    </source>
</evidence>
<feature type="transmembrane region" description="Helical" evidence="1">
    <location>
        <begin position="272"/>
        <end position="289"/>
    </location>
</feature>
<dbReference type="Pfam" id="PF19040">
    <property type="entry name" value="SGNH"/>
    <property type="match status" value="1"/>
</dbReference>
<feature type="transmembrane region" description="Helical" evidence="1">
    <location>
        <begin position="295"/>
        <end position="312"/>
    </location>
</feature>
<dbReference type="InterPro" id="IPR002656">
    <property type="entry name" value="Acyl_transf_3_dom"/>
</dbReference>
<keyword evidence="4" id="KW-0808">Transferase</keyword>
<proteinExistence type="predicted"/>
<dbReference type="Pfam" id="PF01757">
    <property type="entry name" value="Acyl_transf_3"/>
    <property type="match status" value="1"/>
</dbReference>
<feature type="transmembrane region" description="Helical" evidence="1">
    <location>
        <begin position="102"/>
        <end position="121"/>
    </location>
</feature>
<dbReference type="InterPro" id="IPR050879">
    <property type="entry name" value="Acyltransferase_3"/>
</dbReference>
<feature type="transmembrane region" description="Helical" evidence="1">
    <location>
        <begin position="362"/>
        <end position="381"/>
    </location>
</feature>
<dbReference type="PANTHER" id="PTHR23028">
    <property type="entry name" value="ACETYLTRANSFERASE"/>
    <property type="match status" value="1"/>
</dbReference>
<feature type="transmembrane region" description="Helical" evidence="1">
    <location>
        <begin position="60"/>
        <end position="81"/>
    </location>
</feature>
<reference evidence="4 5" key="1">
    <citation type="submission" date="2015-03" db="EMBL/GenBank/DDBJ databases">
        <authorList>
            <consortium name="Pathogen Informatics"/>
            <person name="Murphy D."/>
        </authorList>
    </citation>
    <scope>NUCLEOTIDE SEQUENCE [LARGE SCALE GENOMIC DNA]</scope>
    <source>
        <strain evidence="4 5">IP27818</strain>
    </source>
</reference>
<dbReference type="GO" id="GO:0016020">
    <property type="term" value="C:membrane"/>
    <property type="evidence" value="ECO:0007669"/>
    <property type="project" value="TreeGrafter"/>
</dbReference>
<keyword evidence="1" id="KW-0812">Transmembrane</keyword>
<accession>A0A9P1PXI8</accession>
<name>A0A9P1PXI8_YEREN</name>
<evidence type="ECO:0000256" key="1">
    <source>
        <dbReference type="SAM" id="Phobius"/>
    </source>
</evidence>
<evidence type="ECO:0000259" key="2">
    <source>
        <dbReference type="Pfam" id="PF01757"/>
    </source>
</evidence>
<gene>
    <name evidence="4" type="primary">oatA_3</name>
    <name evidence="4" type="ORF">ERS137939_03197</name>
</gene>
<feature type="transmembrane region" description="Helical" evidence="1">
    <location>
        <begin position="164"/>
        <end position="185"/>
    </location>
</feature>
<evidence type="ECO:0000313" key="5">
    <source>
        <dbReference type="Proteomes" id="UP000041356"/>
    </source>
</evidence>
<dbReference type="PANTHER" id="PTHR23028:SF53">
    <property type="entry name" value="ACYL_TRANSF_3 DOMAIN-CONTAINING PROTEIN"/>
    <property type="match status" value="1"/>
</dbReference>
<dbReference type="EC" id="2.3.1.-" evidence="4"/>
<organism evidence="4 5">
    <name type="scientific">Yersinia enterocolitica</name>
    <dbReference type="NCBI Taxonomy" id="630"/>
    <lineage>
        <taxon>Bacteria</taxon>
        <taxon>Pseudomonadati</taxon>
        <taxon>Pseudomonadota</taxon>
        <taxon>Gammaproteobacteria</taxon>
        <taxon>Enterobacterales</taxon>
        <taxon>Yersiniaceae</taxon>
        <taxon>Yersinia</taxon>
    </lineage>
</organism>
<feature type="domain" description="Acyltransferase 3" evidence="2">
    <location>
        <begin position="36"/>
        <end position="376"/>
    </location>
</feature>
<dbReference type="Proteomes" id="UP000041356">
    <property type="component" value="Unassembled WGS sequence"/>
</dbReference>
<feature type="transmembrane region" description="Helical" evidence="1">
    <location>
        <begin position="191"/>
        <end position="211"/>
    </location>
</feature>
<sequence length="685" mass="77714">MITMEKMIKINEEHSLVEKSNEVDTHKSSHPKYRPDIDGLRAIAVLSVVFFHAFPNVFPGGFIGVDVFFVISGFLISSILYKGLDNGSFSFFDFYSRRIRRIFPSLITVLLFCILIGWVVLLPDEYMQLGKHIVGGSAFVSNFMLLGEAGYFDETAINKPLLHLWSLAIEEQFYIVWPLILFALWKIKINIGKVTVIALIVSFLLNLFFIYKSQPLTFYSPQTRFWEILSGGLLAWVTINKKHLILKLNSSEKILSLKINTHKSIFTKITDNTYSIIGIVLLFIGFVFINESVKFPGFYAAIPVVGAILLILAGPNAWFNKMVLSNRIIVWFGLISFPLYLWHWPLLSFAHIMESGTPSVAIRLLLVVLSIFMAWVSLHFIENKIRKGSFFKVKTIFLLVVMACLGACGYVVTSNNGFPSRVQSLSEHDSAVLSQMETPRELSNDSCRKVFPKISDYICITKSAGIPETILFGDSHALHFYHGLSVIDNKNVGVLGGGWTSAGLNPIINSINKDNKLNVIQKDIYDYIGSNPAIKNVVISCASIVCHKNKINFDANLRKTFDYFLSKKKNITFILDIPKMPFDSKKCLNERPFNFRADASESCLTAKSYFDNSNKKYRDDVFKVLKDYPEVRYFDPSKYICDENYCYAFIDNKFLYMTTGDNSHLSNNGSELLASPLYKKINSIN</sequence>
<keyword evidence="1" id="KW-1133">Transmembrane helix</keyword>
<feature type="transmembrane region" description="Helical" evidence="1">
    <location>
        <begin position="37"/>
        <end position="54"/>
    </location>
</feature>
<keyword evidence="4" id="KW-0012">Acyltransferase</keyword>
<protein>
    <submittedName>
        <fullName evidence="4">Acyltransferase family protein</fullName>
        <ecNumber evidence="4">2.3.1.-</ecNumber>
    </submittedName>
</protein>
<dbReference type="InterPro" id="IPR043968">
    <property type="entry name" value="SGNH"/>
</dbReference>
<dbReference type="GO" id="GO:0009103">
    <property type="term" value="P:lipopolysaccharide biosynthetic process"/>
    <property type="evidence" value="ECO:0007669"/>
    <property type="project" value="TreeGrafter"/>
</dbReference>
<dbReference type="GO" id="GO:0016747">
    <property type="term" value="F:acyltransferase activity, transferring groups other than amino-acyl groups"/>
    <property type="evidence" value="ECO:0007669"/>
    <property type="project" value="InterPro"/>
</dbReference>
<feature type="domain" description="SGNH" evidence="3">
    <location>
        <begin position="456"/>
        <end position="676"/>
    </location>
</feature>
<evidence type="ECO:0000259" key="3">
    <source>
        <dbReference type="Pfam" id="PF19040"/>
    </source>
</evidence>